<feature type="domain" description="HNH" evidence="1">
    <location>
        <begin position="3"/>
        <end position="35"/>
    </location>
</feature>
<dbReference type="InterPro" id="IPR002711">
    <property type="entry name" value="HNH"/>
</dbReference>
<proteinExistence type="predicted"/>
<dbReference type="Pfam" id="PF01844">
    <property type="entry name" value="HNH"/>
    <property type="match status" value="1"/>
</dbReference>
<accession>A0ABW0XAX6</accession>
<sequence length="44" mass="4931">MVDVDHRTPLAFGGEDTDDNVWPLCRECHRGKTARDFGLFVVGP</sequence>
<dbReference type="RefSeq" id="WP_380228620.1">
    <property type="nucleotide sequence ID" value="NZ_JBHSOF010000047.1"/>
</dbReference>
<evidence type="ECO:0000313" key="2">
    <source>
        <dbReference type="EMBL" id="MFC5666918.1"/>
    </source>
</evidence>
<dbReference type="GO" id="GO:0004519">
    <property type="term" value="F:endonuclease activity"/>
    <property type="evidence" value="ECO:0007669"/>
    <property type="project" value="UniProtKB-KW"/>
</dbReference>
<dbReference type="InterPro" id="IPR003615">
    <property type="entry name" value="HNH_nuc"/>
</dbReference>
<protein>
    <submittedName>
        <fullName evidence="2">HNH endonuclease</fullName>
    </submittedName>
</protein>
<dbReference type="Gene3D" id="1.10.30.50">
    <property type="match status" value="1"/>
</dbReference>
<reference evidence="3" key="1">
    <citation type="journal article" date="2019" name="Int. J. Syst. Evol. Microbiol.">
        <title>The Global Catalogue of Microorganisms (GCM) 10K type strain sequencing project: providing services to taxonomists for standard genome sequencing and annotation.</title>
        <authorList>
            <consortium name="The Broad Institute Genomics Platform"/>
            <consortium name="The Broad Institute Genome Sequencing Center for Infectious Disease"/>
            <person name="Wu L."/>
            <person name="Ma J."/>
        </authorList>
    </citation>
    <scope>NUCLEOTIDE SEQUENCE [LARGE SCALE GENOMIC DNA]</scope>
    <source>
        <strain evidence="3">CGMCC 4.1437</strain>
    </source>
</reference>
<keyword evidence="3" id="KW-1185">Reference proteome</keyword>
<keyword evidence="2" id="KW-0255">Endonuclease</keyword>
<keyword evidence="2" id="KW-0378">Hydrolase</keyword>
<gene>
    <name evidence="2" type="ORF">ACFP3U_28615</name>
</gene>
<evidence type="ECO:0000259" key="1">
    <source>
        <dbReference type="Pfam" id="PF01844"/>
    </source>
</evidence>
<dbReference type="EMBL" id="JBHSOF010000047">
    <property type="protein sequence ID" value="MFC5666918.1"/>
    <property type="molecule type" value="Genomic_DNA"/>
</dbReference>
<evidence type="ECO:0000313" key="3">
    <source>
        <dbReference type="Proteomes" id="UP001595975"/>
    </source>
</evidence>
<dbReference type="Proteomes" id="UP001595975">
    <property type="component" value="Unassembled WGS sequence"/>
</dbReference>
<name>A0ABW0XAX6_9ACTN</name>
<dbReference type="CDD" id="cd00085">
    <property type="entry name" value="HNHc"/>
    <property type="match status" value="1"/>
</dbReference>
<keyword evidence="2" id="KW-0540">Nuclease</keyword>
<organism evidence="2 3">
    <name type="scientific">Kitasatospora misakiensis</name>
    <dbReference type="NCBI Taxonomy" id="67330"/>
    <lineage>
        <taxon>Bacteria</taxon>
        <taxon>Bacillati</taxon>
        <taxon>Actinomycetota</taxon>
        <taxon>Actinomycetes</taxon>
        <taxon>Kitasatosporales</taxon>
        <taxon>Streptomycetaceae</taxon>
        <taxon>Kitasatospora</taxon>
    </lineage>
</organism>
<comment type="caution">
    <text evidence="2">The sequence shown here is derived from an EMBL/GenBank/DDBJ whole genome shotgun (WGS) entry which is preliminary data.</text>
</comment>